<feature type="transmembrane region" description="Helical" evidence="1">
    <location>
        <begin position="346"/>
        <end position="370"/>
    </location>
</feature>
<protein>
    <submittedName>
        <fullName evidence="2">Efflux RND transporter permease subunit</fullName>
    </submittedName>
</protein>
<keyword evidence="3" id="KW-1185">Reference proteome</keyword>
<dbReference type="AlphaFoldDB" id="A0A432MIJ1"/>
<dbReference type="Proteomes" id="UP000280296">
    <property type="component" value="Unassembled WGS sequence"/>
</dbReference>
<feature type="transmembrane region" description="Helical" evidence="1">
    <location>
        <begin position="390"/>
        <end position="411"/>
    </location>
</feature>
<keyword evidence="1" id="KW-0472">Membrane</keyword>
<proteinExistence type="predicted"/>
<dbReference type="Gene3D" id="3.30.70.1430">
    <property type="entry name" value="Multidrug efflux transporter AcrB pore domain"/>
    <property type="match status" value="1"/>
</dbReference>
<comment type="caution">
    <text evidence="2">The sequence shown here is derived from an EMBL/GenBank/DDBJ whole genome shotgun (WGS) entry which is preliminary data.</text>
</comment>
<dbReference type="Gene3D" id="1.20.1640.10">
    <property type="entry name" value="Multidrug efflux transporter AcrB transmembrane domain"/>
    <property type="match status" value="1"/>
</dbReference>
<dbReference type="InterPro" id="IPR001036">
    <property type="entry name" value="Acrflvin-R"/>
</dbReference>
<dbReference type="PANTHER" id="PTHR32063">
    <property type="match status" value="1"/>
</dbReference>
<dbReference type="PANTHER" id="PTHR32063:SF24">
    <property type="entry name" value="CATION EFFLUX SYSTEM (ACRB_ACRD_ACRF FAMILY)"/>
    <property type="match status" value="1"/>
</dbReference>
<dbReference type="GO" id="GO:0005886">
    <property type="term" value="C:plasma membrane"/>
    <property type="evidence" value="ECO:0007669"/>
    <property type="project" value="TreeGrafter"/>
</dbReference>
<name>A0A432MIJ1_9BACT</name>
<sequence length="465" mass="50616">MGVEISDIMVMLHPPEEWTTIDSPENLARVMQRVLGDGEPAELRRRAEAVFAEFEERNLFNPKDRLVTALDELLNAVVPGNVFSYSQPIELRVQELIAGVRSELGISLYGDDLDVLEQKGEEIVRVLRQVRGVAEAKAQPIAGLPVLRVDVDRDEIARYGINASDVLDAVGTIGGMVVGQVFEGQRRFALQVRFPESVRQDLESIRRIKVADPLGRQIPLEQLADLEIEQGPLQVSRENIRRRQLIECNVRGRDVAGFVAEAQRRIAAEVELPPGYSLHWGGQFENLISASRRLAIVVPLALGLIFLLLYSTFNSARLALLIYLAVPMAAIGGIVALWLRGMPFSISAGVGFIALFGVAVLNGLVLVSHGEHLRSDGMEPGEAAYQAGLVRLRPVLTTALVASLGFLPMATSTSAGAEVQRPLATVVIGGLISSTLLTLLVVPAIYHWFVPPGPPANDPSPDRAH</sequence>
<dbReference type="SUPFAM" id="SSF82714">
    <property type="entry name" value="Multidrug efflux transporter AcrB TolC docking domain, DN and DC subdomains"/>
    <property type="match status" value="1"/>
</dbReference>
<keyword evidence="1" id="KW-0812">Transmembrane</keyword>
<dbReference type="Gene3D" id="3.30.2090.10">
    <property type="entry name" value="Multidrug efflux transporter AcrB TolC docking domain, DN and DC subdomains"/>
    <property type="match status" value="1"/>
</dbReference>
<gene>
    <name evidence="2" type="ORF">TsocGM_14575</name>
</gene>
<reference evidence="2 3" key="1">
    <citation type="submission" date="2018-12" db="EMBL/GenBank/DDBJ databases">
        <authorList>
            <person name="Toschakov S.V."/>
        </authorList>
    </citation>
    <scope>NUCLEOTIDE SEQUENCE [LARGE SCALE GENOMIC DNA]</scope>
    <source>
        <strain evidence="2 3">GM2012</strain>
    </source>
</reference>
<dbReference type="GO" id="GO:0042910">
    <property type="term" value="F:xenobiotic transmembrane transporter activity"/>
    <property type="evidence" value="ECO:0007669"/>
    <property type="project" value="TreeGrafter"/>
</dbReference>
<feature type="transmembrane region" description="Helical" evidence="1">
    <location>
        <begin position="423"/>
        <end position="449"/>
    </location>
</feature>
<accession>A0A432MIJ1</accession>
<dbReference type="EMBL" id="RYZH01000027">
    <property type="protein sequence ID" value="RUL87047.1"/>
    <property type="molecule type" value="Genomic_DNA"/>
</dbReference>
<keyword evidence="1" id="KW-1133">Transmembrane helix</keyword>
<evidence type="ECO:0000313" key="2">
    <source>
        <dbReference type="EMBL" id="RUL87047.1"/>
    </source>
</evidence>
<dbReference type="InterPro" id="IPR027463">
    <property type="entry name" value="AcrB_DN_DC_subdom"/>
</dbReference>
<feature type="transmembrane region" description="Helical" evidence="1">
    <location>
        <begin position="319"/>
        <end position="339"/>
    </location>
</feature>
<dbReference type="Gene3D" id="3.30.70.1440">
    <property type="entry name" value="Multidrug efflux transporter AcrB pore domain"/>
    <property type="match status" value="1"/>
</dbReference>
<dbReference type="Pfam" id="PF00873">
    <property type="entry name" value="ACR_tran"/>
    <property type="match status" value="1"/>
</dbReference>
<evidence type="ECO:0000256" key="1">
    <source>
        <dbReference type="SAM" id="Phobius"/>
    </source>
</evidence>
<feature type="transmembrane region" description="Helical" evidence="1">
    <location>
        <begin position="294"/>
        <end position="313"/>
    </location>
</feature>
<organism evidence="2 3">
    <name type="scientific">Tautonia sociabilis</name>
    <dbReference type="NCBI Taxonomy" id="2080755"/>
    <lineage>
        <taxon>Bacteria</taxon>
        <taxon>Pseudomonadati</taxon>
        <taxon>Planctomycetota</taxon>
        <taxon>Planctomycetia</taxon>
        <taxon>Isosphaerales</taxon>
        <taxon>Isosphaeraceae</taxon>
        <taxon>Tautonia</taxon>
    </lineage>
</organism>
<reference evidence="2 3" key="2">
    <citation type="submission" date="2019-01" db="EMBL/GenBank/DDBJ databases">
        <title>Tautonia sociabilis, a novel thermotolerant planctomycete of Isosphaeraceae family, isolated from a 4000 m deep subterranean habitat.</title>
        <authorList>
            <person name="Kovaleva O.L."/>
            <person name="Elcheninov A.G."/>
            <person name="Van Heerden E."/>
            <person name="Toshchakov S.V."/>
            <person name="Novikov A."/>
            <person name="Bonch-Osmolovskaya E.A."/>
            <person name="Kublanov I.V."/>
        </authorList>
    </citation>
    <scope>NUCLEOTIDE SEQUENCE [LARGE SCALE GENOMIC DNA]</scope>
    <source>
        <strain evidence="2 3">GM2012</strain>
    </source>
</reference>
<dbReference type="OrthoDB" id="219750at2"/>
<dbReference type="SUPFAM" id="SSF82866">
    <property type="entry name" value="Multidrug efflux transporter AcrB transmembrane domain"/>
    <property type="match status" value="1"/>
</dbReference>
<evidence type="ECO:0000313" key="3">
    <source>
        <dbReference type="Proteomes" id="UP000280296"/>
    </source>
</evidence>